<dbReference type="Proteomes" id="UP000608154">
    <property type="component" value="Unassembled WGS sequence"/>
</dbReference>
<dbReference type="AlphaFoldDB" id="A0A916X4T9"/>
<protein>
    <submittedName>
        <fullName evidence="2">Cell wall hydrolase</fullName>
    </submittedName>
</protein>
<dbReference type="InterPro" id="IPR042047">
    <property type="entry name" value="SleB_dom1"/>
</dbReference>
<evidence type="ECO:0000313" key="3">
    <source>
        <dbReference type="Proteomes" id="UP000608154"/>
    </source>
</evidence>
<dbReference type="InterPro" id="IPR011105">
    <property type="entry name" value="Cell_wall_hydrolase_SleB"/>
</dbReference>
<proteinExistence type="predicted"/>
<dbReference type="GO" id="GO:0016787">
    <property type="term" value="F:hydrolase activity"/>
    <property type="evidence" value="ECO:0007669"/>
    <property type="project" value="UniProtKB-KW"/>
</dbReference>
<dbReference type="Pfam" id="PF07486">
    <property type="entry name" value="Hydrolase_2"/>
    <property type="match status" value="1"/>
</dbReference>
<evidence type="ECO:0000259" key="1">
    <source>
        <dbReference type="Pfam" id="PF07486"/>
    </source>
</evidence>
<keyword evidence="3" id="KW-1185">Reference proteome</keyword>
<dbReference type="EMBL" id="BMHK01000014">
    <property type="protein sequence ID" value="GGC04243.1"/>
    <property type="molecule type" value="Genomic_DNA"/>
</dbReference>
<dbReference type="Gene3D" id="1.10.10.2520">
    <property type="entry name" value="Cell wall hydrolase SleB, domain 1"/>
    <property type="match status" value="1"/>
</dbReference>
<keyword evidence="2" id="KW-0378">Hydrolase</keyword>
<sequence>MSDGFTAFDKVRMRTKVQWASVAALAATVTTALFSAQGSGAAPSEIAPILAKPQAPTTFVSEPVVQPLVTEAAEAAADEGSPGEPASLAELVGEQAMPETLDEQMRCLAGAIYFEARGESLEGQLAVGRVIINRTESGRFPSTYCGVVYQRSQFSFIRGNRMPSIREGSKDWKRAVAIARIAVESSWTSPAKGALFFHAARVSPGWRLTRLTQVDNHIFYR</sequence>
<gene>
    <name evidence="2" type="ORF">GCM10011494_23370</name>
</gene>
<evidence type="ECO:0000313" key="2">
    <source>
        <dbReference type="EMBL" id="GGC04243.1"/>
    </source>
</evidence>
<feature type="domain" description="Cell wall hydrolase SleB" evidence="1">
    <location>
        <begin position="118"/>
        <end position="220"/>
    </location>
</feature>
<comment type="caution">
    <text evidence="2">The sequence shown here is derived from an EMBL/GenBank/DDBJ whole genome shotgun (WGS) entry which is preliminary data.</text>
</comment>
<organism evidence="2 3">
    <name type="scientific">Novosphingobium endophyticum</name>
    <dbReference type="NCBI Taxonomy" id="1955250"/>
    <lineage>
        <taxon>Bacteria</taxon>
        <taxon>Pseudomonadati</taxon>
        <taxon>Pseudomonadota</taxon>
        <taxon>Alphaproteobacteria</taxon>
        <taxon>Sphingomonadales</taxon>
        <taxon>Sphingomonadaceae</taxon>
        <taxon>Novosphingobium</taxon>
    </lineage>
</organism>
<reference evidence="2" key="2">
    <citation type="submission" date="2020-09" db="EMBL/GenBank/DDBJ databases">
        <authorList>
            <person name="Sun Q."/>
            <person name="Zhou Y."/>
        </authorList>
    </citation>
    <scope>NUCLEOTIDE SEQUENCE</scope>
    <source>
        <strain evidence="2">CGMCC 1.15095</strain>
    </source>
</reference>
<name>A0A916X4T9_9SPHN</name>
<reference evidence="2" key="1">
    <citation type="journal article" date="2014" name="Int. J. Syst. Evol. Microbiol.">
        <title>Complete genome sequence of Corynebacterium casei LMG S-19264T (=DSM 44701T), isolated from a smear-ripened cheese.</title>
        <authorList>
            <consortium name="US DOE Joint Genome Institute (JGI-PGF)"/>
            <person name="Walter F."/>
            <person name="Albersmeier A."/>
            <person name="Kalinowski J."/>
            <person name="Ruckert C."/>
        </authorList>
    </citation>
    <scope>NUCLEOTIDE SEQUENCE</scope>
    <source>
        <strain evidence="2">CGMCC 1.15095</strain>
    </source>
</reference>
<accession>A0A916X4T9</accession>